<dbReference type="InterPro" id="IPR013785">
    <property type="entry name" value="Aldolase_TIM"/>
</dbReference>
<dbReference type="Gene3D" id="3.20.20.70">
    <property type="entry name" value="Aldolase class I"/>
    <property type="match status" value="1"/>
</dbReference>
<reference evidence="6 7" key="1">
    <citation type="submission" date="2014-11" db="EMBL/GenBank/DDBJ databases">
        <authorList>
            <person name="Urmite Genomes Urmite Genomes"/>
        </authorList>
    </citation>
    <scope>NUCLEOTIDE SEQUENCE [LARGE SCALE GENOMIC DNA]</scope>
    <source>
        <strain evidence="6 7">Oc5</strain>
    </source>
</reference>
<dbReference type="GO" id="GO:0003855">
    <property type="term" value="F:3-dehydroquinate dehydratase activity"/>
    <property type="evidence" value="ECO:0007669"/>
    <property type="project" value="UniProtKB-UniRule"/>
</dbReference>
<name>A0A0A1MFM4_9BACI</name>
<comment type="pathway">
    <text evidence="5">Metabolic intermediate biosynthesis; chorismate biosynthesis; chorismate from D-erythrose 4-phosphate and phosphoenolpyruvate: step 3/7.</text>
</comment>
<keyword evidence="2 5" id="KW-0057">Aromatic amino acid biosynthesis</keyword>
<dbReference type="InterPro" id="IPR050146">
    <property type="entry name" value="Type-I_3-dehydroquinase"/>
</dbReference>
<comment type="similarity">
    <text evidence="5">Belongs to the type-I 3-dehydroquinase family.</text>
</comment>
<proteinExistence type="inferred from homology"/>
<keyword evidence="4 5" id="KW-0704">Schiff base</keyword>
<comment type="subunit">
    <text evidence="5">Homodimer.</text>
</comment>
<keyword evidence="3 5" id="KW-0456">Lyase</keyword>
<keyword evidence="7" id="KW-1185">Reference proteome</keyword>
<dbReference type="FunFam" id="3.20.20.70:FF:000047">
    <property type="entry name" value="3-dehydroquinate dehydratase"/>
    <property type="match status" value="1"/>
</dbReference>
<dbReference type="HAMAP" id="MF_00214">
    <property type="entry name" value="AroD"/>
    <property type="match status" value="1"/>
</dbReference>
<feature type="binding site" evidence="5">
    <location>
        <position position="83"/>
    </location>
    <ligand>
        <name>3-dehydroquinate</name>
        <dbReference type="ChEBI" id="CHEBI:32364"/>
    </ligand>
</feature>
<dbReference type="Proteomes" id="UP000040453">
    <property type="component" value="Unassembled WGS sequence"/>
</dbReference>
<dbReference type="SUPFAM" id="SSF51569">
    <property type="entry name" value="Aldolase"/>
    <property type="match status" value="1"/>
</dbReference>
<dbReference type="STRING" id="545501.BN997_01728"/>
<comment type="function">
    <text evidence="5">Involved in the third step of the chorismate pathway, which leads to the biosynthesis of aromatic amino acids. Catalyzes the cis-dehydration of 3-dehydroquinate (DHQ) and introduces the first double bond of the aromatic ring to yield 3-dehydroshikimate.</text>
</comment>
<keyword evidence="5" id="KW-0028">Amino-acid biosynthesis</keyword>
<evidence type="ECO:0000256" key="2">
    <source>
        <dbReference type="ARBA" id="ARBA00023141"/>
    </source>
</evidence>
<dbReference type="Pfam" id="PF01487">
    <property type="entry name" value="DHquinase_I"/>
    <property type="match status" value="1"/>
</dbReference>
<feature type="active site" description="Proton donor/acceptor" evidence="5">
    <location>
        <position position="144"/>
    </location>
</feature>
<feature type="active site" description="Schiff-base intermediate with substrate" evidence="5">
    <location>
        <position position="171"/>
    </location>
</feature>
<comment type="caution">
    <text evidence="5">Lacks conserved residue(s) required for the propagation of feature annotation.</text>
</comment>
<dbReference type="PROSITE" id="PS01028">
    <property type="entry name" value="DEHYDROQUINASE_I"/>
    <property type="match status" value="1"/>
</dbReference>
<organism evidence="6 7">
    <name type="scientific">Oceanobacillus oncorhynchi</name>
    <dbReference type="NCBI Taxonomy" id="545501"/>
    <lineage>
        <taxon>Bacteria</taxon>
        <taxon>Bacillati</taxon>
        <taxon>Bacillota</taxon>
        <taxon>Bacilli</taxon>
        <taxon>Bacillales</taxon>
        <taxon>Bacillaceae</taxon>
        <taxon>Oceanobacillus</taxon>
    </lineage>
</organism>
<evidence type="ECO:0000256" key="1">
    <source>
        <dbReference type="ARBA" id="ARBA00001864"/>
    </source>
</evidence>
<comment type="catalytic activity">
    <reaction evidence="1 5">
        <text>3-dehydroquinate = 3-dehydroshikimate + H2O</text>
        <dbReference type="Rhea" id="RHEA:21096"/>
        <dbReference type="ChEBI" id="CHEBI:15377"/>
        <dbReference type="ChEBI" id="CHEBI:16630"/>
        <dbReference type="ChEBI" id="CHEBI:32364"/>
        <dbReference type="EC" id="4.2.1.10"/>
    </reaction>
</comment>
<dbReference type="GO" id="GO:0009423">
    <property type="term" value="P:chorismate biosynthetic process"/>
    <property type="evidence" value="ECO:0007669"/>
    <property type="project" value="UniProtKB-UniRule"/>
</dbReference>
<evidence type="ECO:0000256" key="3">
    <source>
        <dbReference type="ARBA" id="ARBA00023239"/>
    </source>
</evidence>
<dbReference type="RefSeq" id="WP_042531303.1">
    <property type="nucleotide sequence ID" value="NZ_CDGG01000001.1"/>
</dbReference>
<feature type="binding site" evidence="5">
    <location>
        <position position="214"/>
    </location>
    <ligand>
        <name>3-dehydroquinate</name>
        <dbReference type="ChEBI" id="CHEBI:32364"/>
    </ligand>
</feature>
<feature type="binding site" evidence="5">
    <location>
        <begin position="47"/>
        <end position="49"/>
    </location>
    <ligand>
        <name>3-dehydroquinate</name>
        <dbReference type="ChEBI" id="CHEBI:32364"/>
    </ligand>
</feature>
<protein>
    <recommendedName>
        <fullName evidence="5">3-dehydroquinate dehydratase</fullName>
        <shortName evidence="5">3-dehydroquinase</shortName>
        <ecNumber evidence="5">4.2.1.10</ecNumber>
    </recommendedName>
    <alternativeName>
        <fullName evidence="5">Type I DHQase</fullName>
    </alternativeName>
    <alternativeName>
        <fullName evidence="5">Type I dehydroquinase</fullName>
        <shortName evidence="5">DHQ1</shortName>
    </alternativeName>
</protein>
<dbReference type="GO" id="GO:0009073">
    <property type="term" value="P:aromatic amino acid family biosynthetic process"/>
    <property type="evidence" value="ECO:0007669"/>
    <property type="project" value="UniProtKB-KW"/>
</dbReference>
<dbReference type="UniPathway" id="UPA00053">
    <property type="reaction ID" value="UER00086"/>
</dbReference>
<dbReference type="OrthoDB" id="9813659at2"/>
<feature type="binding site" evidence="5">
    <location>
        <position position="237"/>
    </location>
    <ligand>
        <name>3-dehydroquinate</name>
        <dbReference type="ChEBI" id="CHEBI:32364"/>
    </ligand>
</feature>
<dbReference type="AlphaFoldDB" id="A0A0A1MFM4"/>
<evidence type="ECO:0000256" key="5">
    <source>
        <dbReference type="HAMAP-Rule" id="MF_00214"/>
    </source>
</evidence>
<dbReference type="EC" id="4.2.1.10" evidence="5"/>
<sequence>MIKAVEVKNIRIGEGMPKICIPMVGKTVDQLIEEADFLKSLECDVVEWRVDFFEQVEDIAKVKEALTEIRKVLPEMPLIFTFRSFKEGGEKEVSVDYYLQLNREMSRTGQIDIVDVELFNQPEDVKQIIEAAHEHGVFVIISNHDFNKTPDKKEIITRLCRAQELGGDLPKIAVMPETTADVLTLLDATREMKEKFADRPIITMSMAGKGVISRLAGEVFGSALTFGAANKASAPGQVAAAELKQTLHLLHQSL</sequence>
<feature type="binding site" evidence="5">
    <location>
        <position position="233"/>
    </location>
    <ligand>
        <name>3-dehydroquinate</name>
        <dbReference type="ChEBI" id="CHEBI:32364"/>
    </ligand>
</feature>
<evidence type="ECO:0000313" key="7">
    <source>
        <dbReference type="Proteomes" id="UP000040453"/>
    </source>
</evidence>
<dbReference type="PANTHER" id="PTHR43699">
    <property type="entry name" value="3-DEHYDROQUINATE DEHYDRATASE"/>
    <property type="match status" value="1"/>
</dbReference>
<evidence type="ECO:0000256" key="4">
    <source>
        <dbReference type="ARBA" id="ARBA00023270"/>
    </source>
</evidence>
<dbReference type="PANTHER" id="PTHR43699:SF1">
    <property type="entry name" value="3-DEHYDROQUINATE DEHYDRATASE"/>
    <property type="match status" value="1"/>
</dbReference>
<dbReference type="GO" id="GO:0046279">
    <property type="term" value="P:3,4-dihydroxybenzoate biosynthetic process"/>
    <property type="evidence" value="ECO:0007669"/>
    <property type="project" value="TreeGrafter"/>
</dbReference>
<dbReference type="InterPro" id="IPR018508">
    <property type="entry name" value="3-dehydroquinate_DH_AS"/>
</dbReference>
<dbReference type="NCBIfam" id="TIGR01093">
    <property type="entry name" value="aroD"/>
    <property type="match status" value="1"/>
</dbReference>
<evidence type="ECO:0000313" key="6">
    <source>
        <dbReference type="EMBL" id="CEI81873.1"/>
    </source>
</evidence>
<accession>A0A0A1MFM4</accession>
<dbReference type="EMBL" id="CDGG01000001">
    <property type="protein sequence ID" value="CEI81873.1"/>
    <property type="molecule type" value="Genomic_DNA"/>
</dbReference>
<dbReference type="InterPro" id="IPR001381">
    <property type="entry name" value="DHquinase_I"/>
</dbReference>
<dbReference type="GO" id="GO:0008652">
    <property type="term" value="P:amino acid biosynthetic process"/>
    <property type="evidence" value="ECO:0007669"/>
    <property type="project" value="UniProtKB-KW"/>
</dbReference>
<gene>
    <name evidence="6" type="primary">aroD_1</name>
    <name evidence="5" type="synonym">aroD</name>
    <name evidence="6" type="ORF">BN997_01728</name>
</gene>
<dbReference type="CDD" id="cd00502">
    <property type="entry name" value="DHQase_I"/>
    <property type="match status" value="1"/>
</dbReference>